<dbReference type="PANTHER" id="PTHR43434:SF1">
    <property type="entry name" value="PHOSPHOGLYCOLATE PHOSPHATASE"/>
    <property type="match status" value="1"/>
</dbReference>
<accession>A0ABS3ASJ9</accession>
<sequence length="217" mass="23804">MKCKGLIFDLDGTLLDTLEDLAIAGNATLEHFGFPAHPVDAYRYFVGEGLKTLMQRIIPAADASDDQLLEYMNTFGKIYAKSWHVRSAPYKGIPEMITALSSAGLQLAVLSNKPHEFTKHCVEYFFPEHSFVCVFGQREGVAKKPDPAGAIEIVEKMGLVAGEILYVGDTATDMQTGNSAGMRTIGVEWGFRDHAELQNNNAWKIVSTPAEVVSYAV</sequence>
<gene>
    <name evidence="5" type="ORF">JYU06_01000</name>
</gene>
<keyword evidence="5" id="KW-0378">Hydrolase</keyword>
<comment type="caution">
    <text evidence="5">The sequence shown here is derived from an EMBL/GenBank/DDBJ whole genome shotgun (WGS) entry which is preliminary data.</text>
</comment>
<evidence type="ECO:0000256" key="3">
    <source>
        <dbReference type="ARBA" id="ARBA00006171"/>
    </source>
</evidence>
<dbReference type="EMBL" id="JAFITO010000004">
    <property type="protein sequence ID" value="MBN4068090.1"/>
    <property type="molecule type" value="Genomic_DNA"/>
</dbReference>
<reference evidence="5 6" key="1">
    <citation type="submission" date="2021-02" db="EMBL/GenBank/DDBJ databases">
        <title>Activity-based single-cell genomes from oceanic crustal fluid captures similar information to metagenomic and metatranscriptomic surveys with orders of magnitude less sampling.</title>
        <authorList>
            <person name="D'Angelo T.S."/>
            <person name="Orcutt B.N."/>
        </authorList>
    </citation>
    <scope>NUCLEOTIDE SEQUENCE [LARGE SCALE GENOMIC DNA]</scope>
    <source>
        <strain evidence="5">AH-315-G02</strain>
    </source>
</reference>
<dbReference type="Proteomes" id="UP000717534">
    <property type="component" value="Unassembled WGS sequence"/>
</dbReference>
<dbReference type="SFLD" id="SFLDG01129">
    <property type="entry name" value="C1.5:_HAD__Beta-PGM__Phosphata"/>
    <property type="match status" value="1"/>
</dbReference>
<evidence type="ECO:0000256" key="4">
    <source>
        <dbReference type="ARBA" id="ARBA00013078"/>
    </source>
</evidence>
<comment type="similarity">
    <text evidence="3">Belongs to the HAD-like hydrolase superfamily. CbbY/CbbZ/Gph/YieH family.</text>
</comment>
<dbReference type="InterPro" id="IPR023214">
    <property type="entry name" value="HAD_sf"/>
</dbReference>
<dbReference type="Gene3D" id="1.10.150.240">
    <property type="entry name" value="Putative phosphatase, domain 2"/>
    <property type="match status" value="1"/>
</dbReference>
<dbReference type="NCBIfam" id="TIGR01509">
    <property type="entry name" value="HAD-SF-IA-v3"/>
    <property type="match status" value="1"/>
</dbReference>
<name>A0ABS3ASJ9_9BACT</name>
<dbReference type="Gene3D" id="3.40.50.1000">
    <property type="entry name" value="HAD superfamily/HAD-like"/>
    <property type="match status" value="1"/>
</dbReference>
<evidence type="ECO:0000313" key="6">
    <source>
        <dbReference type="Proteomes" id="UP000717534"/>
    </source>
</evidence>
<dbReference type="PRINTS" id="PR00413">
    <property type="entry name" value="HADHALOGNASE"/>
</dbReference>
<dbReference type="InterPro" id="IPR023198">
    <property type="entry name" value="PGP-like_dom2"/>
</dbReference>
<evidence type="ECO:0000313" key="5">
    <source>
        <dbReference type="EMBL" id="MBN4068090.1"/>
    </source>
</evidence>
<organism evidence="5 6">
    <name type="scientific">Desulfotalea psychrophila</name>
    <dbReference type="NCBI Taxonomy" id="84980"/>
    <lineage>
        <taxon>Bacteria</taxon>
        <taxon>Pseudomonadati</taxon>
        <taxon>Thermodesulfobacteriota</taxon>
        <taxon>Desulfobulbia</taxon>
        <taxon>Desulfobulbales</taxon>
        <taxon>Desulfocapsaceae</taxon>
        <taxon>Desulfotalea</taxon>
    </lineage>
</organism>
<dbReference type="InterPro" id="IPR041492">
    <property type="entry name" value="HAD_2"/>
</dbReference>
<dbReference type="InterPro" id="IPR036412">
    <property type="entry name" value="HAD-like_sf"/>
</dbReference>
<evidence type="ECO:0000256" key="1">
    <source>
        <dbReference type="ARBA" id="ARBA00000830"/>
    </source>
</evidence>
<comment type="catalytic activity">
    <reaction evidence="1">
        <text>2-phosphoglycolate + H2O = glycolate + phosphate</text>
        <dbReference type="Rhea" id="RHEA:14369"/>
        <dbReference type="ChEBI" id="CHEBI:15377"/>
        <dbReference type="ChEBI" id="CHEBI:29805"/>
        <dbReference type="ChEBI" id="CHEBI:43474"/>
        <dbReference type="ChEBI" id="CHEBI:58033"/>
        <dbReference type="EC" id="3.1.3.18"/>
    </reaction>
</comment>
<dbReference type="GO" id="GO:0016787">
    <property type="term" value="F:hydrolase activity"/>
    <property type="evidence" value="ECO:0007669"/>
    <property type="project" value="UniProtKB-KW"/>
</dbReference>
<dbReference type="Pfam" id="PF13419">
    <property type="entry name" value="HAD_2"/>
    <property type="match status" value="1"/>
</dbReference>
<proteinExistence type="inferred from homology"/>
<keyword evidence="6" id="KW-1185">Reference proteome</keyword>
<dbReference type="SFLD" id="SFLDS00003">
    <property type="entry name" value="Haloacid_Dehalogenase"/>
    <property type="match status" value="1"/>
</dbReference>
<dbReference type="EC" id="3.1.3.18" evidence="4"/>
<evidence type="ECO:0000256" key="2">
    <source>
        <dbReference type="ARBA" id="ARBA00004818"/>
    </source>
</evidence>
<dbReference type="InterPro" id="IPR006439">
    <property type="entry name" value="HAD-SF_hydro_IA"/>
</dbReference>
<comment type="pathway">
    <text evidence="2">Organic acid metabolism; glycolate biosynthesis; glycolate from 2-phosphoglycolate: step 1/1.</text>
</comment>
<dbReference type="PANTHER" id="PTHR43434">
    <property type="entry name" value="PHOSPHOGLYCOLATE PHOSPHATASE"/>
    <property type="match status" value="1"/>
</dbReference>
<dbReference type="SUPFAM" id="SSF56784">
    <property type="entry name" value="HAD-like"/>
    <property type="match status" value="1"/>
</dbReference>
<dbReference type="InterPro" id="IPR050155">
    <property type="entry name" value="HAD-like_hydrolase_sf"/>
</dbReference>
<dbReference type="NCBIfam" id="TIGR01549">
    <property type="entry name" value="HAD-SF-IA-v1"/>
    <property type="match status" value="1"/>
</dbReference>
<protein>
    <recommendedName>
        <fullName evidence="4">phosphoglycolate phosphatase</fullName>
        <ecNumber evidence="4">3.1.3.18</ecNumber>
    </recommendedName>
</protein>